<reference evidence="2 3" key="1">
    <citation type="submission" date="2020-08" db="EMBL/GenBank/DDBJ databases">
        <title>Genomic Encyclopedia of Type Strains, Phase IV (KMG-IV): sequencing the most valuable type-strain genomes for metagenomic binning, comparative biology and taxonomic classification.</title>
        <authorList>
            <person name="Goeker M."/>
        </authorList>
    </citation>
    <scope>NUCLEOTIDE SEQUENCE [LARGE SCALE GENOMIC DNA]</scope>
    <source>
        <strain evidence="2 3">DSM 45615</strain>
    </source>
</reference>
<accession>A0A840PPV2</accession>
<dbReference type="NCBIfam" id="NF040567">
    <property type="entry name" value="SCO2524_fam"/>
    <property type="match status" value="1"/>
</dbReference>
<organism evidence="2 3">
    <name type="scientific">Thermocatellispora tengchongensis</name>
    <dbReference type="NCBI Taxonomy" id="1073253"/>
    <lineage>
        <taxon>Bacteria</taxon>
        <taxon>Bacillati</taxon>
        <taxon>Actinomycetota</taxon>
        <taxon>Actinomycetes</taxon>
        <taxon>Streptosporangiales</taxon>
        <taxon>Streptosporangiaceae</taxon>
        <taxon>Thermocatellispora</taxon>
    </lineage>
</organism>
<sequence>MKLQPRQQLLDIWKAVARASLDGDRWAWGGRDGSNSISDTEQLLCLMFPASELTAFKIDVPDETAEDVLDALSTLGDSVEVPKRLIRVISEYLDTYTDDLGRPVFAGGSYFKSSEPGQEPTKEQQALDVVDSFSMSVTLMLSVLGFLKVFRRSVRREELLREILDVEQRAAKRLSAAMVNLLRSFTINAFEPGSAAGRALIRSVNQTGSPDRRVIEELQRQLTGVRAGLRDLTIGSAQVDLDNPTCCSNAAGAGASSRARPRWRPTSTSGRSPKGRRPTCRSCISPSSR</sequence>
<evidence type="ECO:0000256" key="1">
    <source>
        <dbReference type="SAM" id="MobiDB-lite"/>
    </source>
</evidence>
<dbReference type="AlphaFoldDB" id="A0A840PPV2"/>
<keyword evidence="3" id="KW-1185">Reference proteome</keyword>
<gene>
    <name evidence="2" type="ORF">HNP84_008870</name>
</gene>
<dbReference type="InterPro" id="IPR049777">
    <property type="entry name" value="SCO2524-like"/>
</dbReference>
<evidence type="ECO:0000313" key="2">
    <source>
        <dbReference type="EMBL" id="MBB5139107.1"/>
    </source>
</evidence>
<dbReference type="Proteomes" id="UP000578449">
    <property type="component" value="Unassembled WGS sequence"/>
</dbReference>
<comment type="caution">
    <text evidence="2">The sequence shown here is derived from an EMBL/GenBank/DDBJ whole genome shotgun (WGS) entry which is preliminary data.</text>
</comment>
<protein>
    <submittedName>
        <fullName evidence="2">Uncharacterized protein</fullName>
    </submittedName>
</protein>
<feature type="region of interest" description="Disordered" evidence="1">
    <location>
        <begin position="251"/>
        <end position="289"/>
    </location>
</feature>
<dbReference type="EMBL" id="JACHGN010000027">
    <property type="protein sequence ID" value="MBB5139107.1"/>
    <property type="molecule type" value="Genomic_DNA"/>
</dbReference>
<feature type="compositionally biased region" description="Low complexity" evidence="1">
    <location>
        <begin position="251"/>
        <end position="269"/>
    </location>
</feature>
<evidence type="ECO:0000313" key="3">
    <source>
        <dbReference type="Proteomes" id="UP000578449"/>
    </source>
</evidence>
<name>A0A840PPV2_9ACTN</name>
<proteinExistence type="predicted"/>